<dbReference type="Proteomes" id="UP000070252">
    <property type="component" value="Unassembled WGS sequence"/>
</dbReference>
<feature type="region of interest" description="Disordered" evidence="1">
    <location>
        <begin position="1"/>
        <end position="43"/>
    </location>
</feature>
<dbReference type="EMBL" id="LIPY01000101">
    <property type="protein sequence ID" value="KWX77395.1"/>
    <property type="molecule type" value="Genomic_DNA"/>
</dbReference>
<evidence type="ECO:0000313" key="3">
    <source>
        <dbReference type="Proteomes" id="UP000070252"/>
    </source>
</evidence>
<feature type="compositionally biased region" description="Basic and acidic residues" evidence="1">
    <location>
        <begin position="11"/>
        <end position="39"/>
    </location>
</feature>
<name>A0ABR5SZ61_9BACL</name>
<proteinExistence type="predicted"/>
<reference evidence="2 3" key="1">
    <citation type="submission" date="2015-08" db="EMBL/GenBank/DDBJ databases">
        <title>Genome of Paenibacillus jilunlii.</title>
        <authorList>
            <person name="Sant'Anna F.H."/>
            <person name="Ambrosini A."/>
            <person name="Souza R."/>
            <person name="Bach E."/>
            <person name="Fernandes G."/>
            <person name="Balsanelli E."/>
            <person name="Baura V.A."/>
            <person name="Pedrosa F.O."/>
            <person name="Souza E.M."/>
            <person name="Passaglia L."/>
        </authorList>
    </citation>
    <scope>NUCLEOTIDE SEQUENCE [LARGE SCALE GENOMIC DNA]</scope>
    <source>
        <strain evidence="2 3">DSM 23019</strain>
    </source>
</reference>
<accession>A0ABR5SZ61</accession>
<gene>
    <name evidence="2" type="ORF">AML91_07535</name>
</gene>
<keyword evidence="3" id="KW-1185">Reference proteome</keyword>
<organism evidence="2 3">
    <name type="scientific">Paenibacillus jilunlii</name>
    <dbReference type="NCBI Taxonomy" id="682956"/>
    <lineage>
        <taxon>Bacteria</taxon>
        <taxon>Bacillati</taxon>
        <taxon>Bacillota</taxon>
        <taxon>Bacilli</taxon>
        <taxon>Bacillales</taxon>
        <taxon>Paenibacillaceae</taxon>
        <taxon>Paenibacillus</taxon>
    </lineage>
</organism>
<sequence length="76" mass="8010">MGLLSGPRGDGSAREVQGKCEGSAREVQGKYKGSAREVQGKQGKVQGSYMGSIALQSKRERQAPMITPISNGCVVQ</sequence>
<evidence type="ECO:0000256" key="1">
    <source>
        <dbReference type="SAM" id="MobiDB-lite"/>
    </source>
</evidence>
<comment type="caution">
    <text evidence="2">The sequence shown here is derived from an EMBL/GenBank/DDBJ whole genome shotgun (WGS) entry which is preliminary data.</text>
</comment>
<protein>
    <submittedName>
        <fullName evidence="2">Uncharacterized protein</fullName>
    </submittedName>
</protein>
<evidence type="ECO:0000313" key="2">
    <source>
        <dbReference type="EMBL" id="KWX77395.1"/>
    </source>
</evidence>